<keyword evidence="1" id="KW-0696">RNA-directed RNA polymerase</keyword>
<evidence type="ECO:0008006" key="5">
    <source>
        <dbReference type="Google" id="ProtNLM"/>
    </source>
</evidence>
<dbReference type="GO" id="GO:0003968">
    <property type="term" value="F:RNA-directed RNA polymerase activity"/>
    <property type="evidence" value="ECO:0007669"/>
    <property type="project" value="UniProtKB-KW"/>
</dbReference>
<accession>A0A9E7PFZ0</accession>
<organism evidence="4">
    <name type="scientific">Plasmopara viticola lesion associated ourmia-like virus 50</name>
    <dbReference type="NCBI Taxonomy" id="2686521"/>
    <lineage>
        <taxon>Viruses</taxon>
        <taxon>Riboviria</taxon>
        <taxon>Orthornavirae</taxon>
        <taxon>Lenarviricota</taxon>
        <taxon>Miaviricetes</taxon>
        <taxon>Ourlivirales</taxon>
        <taxon>Botourmiaviridae</taxon>
        <taxon>Gammascleroulivirus</taxon>
        <taxon>Gammascleroulivirus betaplasmoparae</taxon>
    </lineage>
</organism>
<dbReference type="InterPro" id="IPR043502">
    <property type="entry name" value="DNA/RNA_pol_sf"/>
</dbReference>
<evidence type="ECO:0000256" key="1">
    <source>
        <dbReference type="ARBA" id="ARBA00022484"/>
    </source>
</evidence>
<sequence>MGRCIHGSKPRRCVCCGPEWKALQKCRRYKQDLGNLVLGRCVDAIEKIFGISTPRPSLKGLSCTQSLRKVKEWTTGIDVLISTGRLGRRERAGCRFSFFLLKKSFPDPCDCLSLGLEDWFKERTRPHTGDLPEGFIDFVYQEIRRIYPPGWDSSYVDAIGRYAPNSSSCTERSLSKGGSRAESNLDDYLSAVIGERTCHLTPYVLKSINTSGKERLLTVTPKDLAVLKPLHKLMFKRIRKQRWSLIGPPRTLSFEKAGFKFQHPILSGDYKGATDNLDLRVSQAILEAMFTTASIIPASVKQLARLSLLPDIQLGDQVLTNRRGQMMGAFLSFPLLCLYNRVCSAFSLGRRTPMLINGDDLVAETADPSPWFDILPRVGLEPEKDKTSYERGKAEINSTLFLFKGMAFPVPTIRTRALLRRDYTAVVGGDLESFAKESYELKSRAEGFYLQRLRSVVLKGLNLGLHLGDLGFNSTHLPLLRSSGIMGAAVKIARRLHRRVPLPSGVRPLNDTRVVHGTLSFAQASWSHYQNTGDLFGTVSYFDGTSRYVKEWWAALQDEQLTIAPPVKLQTRFERYWIACRPVTMFYGEPMPVSKFKQRLIGCFDSRKPESRVAASVLHLIPPSVRWNITIKTAAEG</sequence>
<evidence type="ECO:0000256" key="2">
    <source>
        <dbReference type="ARBA" id="ARBA00022679"/>
    </source>
</evidence>
<name>A0A9E7PFZ0_9VIRU</name>
<reference evidence="4" key="1">
    <citation type="submission" date="2022-06" db="EMBL/GenBank/DDBJ databases">
        <authorList>
            <person name="Cao W."/>
            <person name="Jia N."/>
            <person name="Lam T.T.-Y."/>
            <person name="Ni X."/>
            <person name="Liu J."/>
        </authorList>
    </citation>
    <scope>NUCLEOTIDE SEQUENCE</scope>
    <source>
        <strain evidence="4">TIGMIC_1</strain>
    </source>
</reference>
<keyword evidence="3" id="KW-0548">Nucleotidyltransferase</keyword>
<protein>
    <recommendedName>
        <fullName evidence="5">RNA dependent RNA polymerase</fullName>
    </recommendedName>
</protein>
<dbReference type="SUPFAM" id="SSF56672">
    <property type="entry name" value="DNA/RNA polymerases"/>
    <property type="match status" value="1"/>
</dbReference>
<dbReference type="EMBL" id="ON872652">
    <property type="protein sequence ID" value="UUT42652.1"/>
    <property type="molecule type" value="Genomic_RNA"/>
</dbReference>
<proteinExistence type="predicted"/>
<evidence type="ECO:0000313" key="4">
    <source>
        <dbReference type="EMBL" id="UUT42652.1"/>
    </source>
</evidence>
<keyword evidence="2" id="KW-0808">Transferase</keyword>
<evidence type="ECO:0000256" key="3">
    <source>
        <dbReference type="ARBA" id="ARBA00022695"/>
    </source>
</evidence>